<keyword evidence="2" id="KW-1185">Reference proteome</keyword>
<organism evidence="1 2">
    <name type="scientific">Proteus phage phiP4-3</name>
    <dbReference type="NCBI Taxonomy" id="2065203"/>
    <lineage>
        <taxon>Viruses</taxon>
        <taxon>Duplodnaviria</taxon>
        <taxon>Heunggongvirae</taxon>
        <taxon>Uroviricota</taxon>
        <taxon>Caudoviricetes</taxon>
        <taxon>Pantevenvirales</taxon>
        <taxon>Straboviridae</taxon>
        <taxon>Bragavirus</taxon>
        <taxon>Bragavirus p43</taxon>
    </lineage>
</organism>
<name>A0A2I6PFC4_9CAUD</name>
<sequence>MSIVLKLTPENPKITIGESQEFTMTTENQTDETLKYEWYINEDIYEATNKNMTYTPDKSGEFIIKCKVSSLGLEGETVLGEESTTLTVNLKTITDLTTNITGPKEAEYGEEFELVVNAETTAESPKYTYKWSSGETTKKIKVIESEEGEKTFTCTVTCKSTNYEPATSTSEHKVSISKPVVPEPDPSCESCRYIHPLDHRESAYLWAGYWVLEEIEKAVEEGIDWKKPDDTDLKYKCDLKTLAFMLEKYPNVDVQESRNGYILSKDDIENGVIY</sequence>
<accession>A0A2I6PFC4</accession>
<reference evidence="1 2" key="1">
    <citation type="submission" date="2017-12" db="EMBL/GenBank/DDBJ databases">
        <title>Complete genome sequence and characterization of bacteriophage phiP4-3 infecting Proteus pennea.</title>
        <authorList>
            <person name="He Y."/>
            <person name="Yang H."/>
        </authorList>
    </citation>
    <scope>NUCLEOTIDE SEQUENCE [LARGE SCALE GENOMIC DNA]</scope>
</reference>
<proteinExistence type="predicted"/>
<dbReference type="Proteomes" id="UP000240538">
    <property type="component" value="Segment"/>
</dbReference>
<gene>
    <name evidence="1" type="ORF">phiP43_072</name>
</gene>
<evidence type="ECO:0000313" key="1">
    <source>
        <dbReference type="EMBL" id="AUM58430.1"/>
    </source>
</evidence>
<dbReference type="EMBL" id="MG696114">
    <property type="protein sequence ID" value="AUM58430.1"/>
    <property type="molecule type" value="Genomic_DNA"/>
</dbReference>
<protein>
    <submittedName>
        <fullName evidence="1">Head outer capsid protein</fullName>
    </submittedName>
</protein>
<evidence type="ECO:0000313" key="2">
    <source>
        <dbReference type="Proteomes" id="UP000240538"/>
    </source>
</evidence>